<dbReference type="AlphaFoldDB" id="A0A543CIM8"/>
<gene>
    <name evidence="1" type="ORF">FB559_2501</name>
</gene>
<keyword evidence="2" id="KW-1185">Reference proteome</keyword>
<reference evidence="1 2" key="1">
    <citation type="submission" date="2019-06" db="EMBL/GenBank/DDBJ databases">
        <title>Sequencing the genomes of 1000 actinobacteria strains.</title>
        <authorList>
            <person name="Klenk H.-P."/>
        </authorList>
    </citation>
    <scope>NUCLEOTIDE SEQUENCE [LARGE SCALE GENOMIC DNA]</scope>
    <source>
        <strain evidence="1 2">DSM 102200</strain>
    </source>
</reference>
<evidence type="ECO:0000313" key="2">
    <source>
        <dbReference type="Proteomes" id="UP000316096"/>
    </source>
</evidence>
<protein>
    <submittedName>
        <fullName evidence="1">Uncharacterized protein DUF4243</fullName>
    </submittedName>
</protein>
<accession>A0A543CIM8</accession>
<comment type="caution">
    <text evidence="1">The sequence shown here is derived from an EMBL/GenBank/DDBJ whole genome shotgun (WGS) entry which is preliminary data.</text>
</comment>
<sequence>MMSESGNVVKDQNLDGAYERLHQSGPEWGGNMANHAPMAAEVMARRDRADEIPGWIDAYAPRLMEAPAPSEPITDATWQAALGDRVGDWCVYLTWQMRERPWREVLATWWPRLLPGITAGATHGTIRTGHAVRTLLAIESESGESGESAPALDELAHGLAYWAARFRGVPGVATPAGTLDAAHALDAVPRIDQQEGPIRIRLGMLGELRGWPESVTALRPAIEPEQVRDRLTEVVDAATLRYLTHGHAGPTLLVHTATAPNAILHTLPALPREQWAASLTVAWAASAAITSMYGPSEALPRSDLPTAPRGNDPAAEVLDRAFAHGDEHVIKFTDTAVEVYARTGDPDALAAAVHATALFERQ</sequence>
<organism evidence="1 2">
    <name type="scientific">Actinoallomurus bryophytorum</name>
    <dbReference type="NCBI Taxonomy" id="1490222"/>
    <lineage>
        <taxon>Bacteria</taxon>
        <taxon>Bacillati</taxon>
        <taxon>Actinomycetota</taxon>
        <taxon>Actinomycetes</taxon>
        <taxon>Streptosporangiales</taxon>
        <taxon>Thermomonosporaceae</taxon>
        <taxon>Actinoallomurus</taxon>
    </lineage>
</organism>
<dbReference type="Proteomes" id="UP000316096">
    <property type="component" value="Unassembled WGS sequence"/>
</dbReference>
<evidence type="ECO:0000313" key="1">
    <source>
        <dbReference type="EMBL" id="TQL96948.1"/>
    </source>
</evidence>
<name>A0A543CIM8_9ACTN</name>
<dbReference type="EMBL" id="VFOZ01000001">
    <property type="protein sequence ID" value="TQL96948.1"/>
    <property type="molecule type" value="Genomic_DNA"/>
</dbReference>
<proteinExistence type="predicted"/>